<dbReference type="InterPro" id="IPR011050">
    <property type="entry name" value="Pectin_lyase_fold/virulence"/>
</dbReference>
<accession>Q2SNE7</accession>
<proteinExistence type="predicted"/>
<evidence type="ECO:0000256" key="1">
    <source>
        <dbReference type="SAM" id="SignalP"/>
    </source>
</evidence>
<evidence type="ECO:0000313" key="3">
    <source>
        <dbReference type="EMBL" id="ABC27827.1"/>
    </source>
</evidence>
<dbReference type="SUPFAM" id="SSF51126">
    <property type="entry name" value="Pectin lyase-like"/>
    <property type="match status" value="1"/>
</dbReference>
<dbReference type="AlphaFoldDB" id="Q2SNE7"/>
<keyword evidence="1" id="KW-0732">Signal</keyword>
<organism evidence="3 4">
    <name type="scientific">Hahella chejuensis (strain KCTC 2396)</name>
    <dbReference type="NCBI Taxonomy" id="349521"/>
    <lineage>
        <taxon>Bacteria</taxon>
        <taxon>Pseudomonadati</taxon>
        <taxon>Pseudomonadota</taxon>
        <taxon>Gammaproteobacteria</taxon>
        <taxon>Oceanospirillales</taxon>
        <taxon>Hahellaceae</taxon>
        <taxon>Hahella</taxon>
    </lineage>
</organism>
<protein>
    <recommendedName>
        <fullName evidence="2">Right handed beta helix domain-containing protein</fullName>
    </recommendedName>
</protein>
<feature type="chain" id="PRO_5004215886" description="Right handed beta helix domain-containing protein" evidence="1">
    <location>
        <begin position="20"/>
        <end position="506"/>
    </location>
</feature>
<dbReference type="InterPro" id="IPR012334">
    <property type="entry name" value="Pectin_lyas_fold"/>
</dbReference>
<evidence type="ECO:0000259" key="2">
    <source>
        <dbReference type="Pfam" id="PF13229"/>
    </source>
</evidence>
<gene>
    <name evidence="3" type="ordered locus">HCH_00938</name>
</gene>
<sequence length="506" mass="54643">MRNLLLTLLLTSGVTNANAGECVNLNSLPSSNIDNERLIIVSESIALCPQEEIILGVRFKLKASNITLDCGGNTFDGTIPSTSEKTSRALDSAAALEDVTIENCVFKNYQKGLLLTPATLGIGGADYTTGLKRFRVKNVAVRDIGVYDANNPLGGEGVIVGAYSQDFLIDSVVVENTRLSGIYLEAYSVRTRVANSSFIHNGFSGSASGREAIAIDASSENVISNNLFKDNKYAAIATYKNCGEAGVTRTMHANDNLIERNTFSYHDNYNGGAAIIIAARQAAALSGCSDDAMPGYGNRYFDYSRHNVIRENAFVNNVASIKVMDSFQTISGNTFHGTSWNDLSDPNVKHKLVYDAVVGNAQLAELGSPVIGVSILDNITRTSTTNVSGKTFVLNHGAAAAFAGNRDQNYHCLPEEKSPGNACAELETLPPPNRCEVAVTKCPAHPRENWLDATYGSNVIQSTCAARARQLWDWCRLDDSDSYSVTTEFFRNNVSLETTTYNGAKR</sequence>
<name>Q2SNE7_HAHCH</name>
<dbReference type="InterPro" id="IPR039448">
    <property type="entry name" value="Beta_helix"/>
</dbReference>
<dbReference type="Pfam" id="PF13229">
    <property type="entry name" value="Beta_helix"/>
    <property type="match status" value="1"/>
</dbReference>
<feature type="signal peptide" evidence="1">
    <location>
        <begin position="1"/>
        <end position="19"/>
    </location>
</feature>
<dbReference type="HOGENOM" id="CLU_538355_0_0_6"/>
<keyword evidence="4" id="KW-1185">Reference proteome</keyword>
<dbReference type="EMBL" id="CP000155">
    <property type="protein sequence ID" value="ABC27827.1"/>
    <property type="molecule type" value="Genomic_DNA"/>
</dbReference>
<dbReference type="InterPro" id="IPR006626">
    <property type="entry name" value="PbH1"/>
</dbReference>
<dbReference type="KEGG" id="hch:HCH_00938"/>
<dbReference type="Gene3D" id="2.160.20.10">
    <property type="entry name" value="Single-stranded right-handed beta-helix, Pectin lyase-like"/>
    <property type="match status" value="1"/>
</dbReference>
<reference evidence="3 4" key="1">
    <citation type="journal article" date="2005" name="Nucleic Acids Res.">
        <title>Genomic blueprint of Hahella chejuensis, a marine microbe producing an algicidal agent.</title>
        <authorList>
            <person name="Jeong H."/>
            <person name="Yim J.H."/>
            <person name="Lee C."/>
            <person name="Choi S.-H."/>
            <person name="Park Y.K."/>
            <person name="Yoon S.H."/>
            <person name="Hur C.-G."/>
            <person name="Kang H.-Y."/>
            <person name="Kim D."/>
            <person name="Lee H.H."/>
            <person name="Park K.H."/>
            <person name="Park S.-H."/>
            <person name="Park H.-S."/>
            <person name="Lee H.K."/>
            <person name="Oh T.K."/>
            <person name="Kim J.F."/>
        </authorList>
    </citation>
    <scope>NUCLEOTIDE SEQUENCE [LARGE SCALE GENOMIC DNA]</scope>
    <source>
        <strain evidence="3 4">KCTC 2396</strain>
    </source>
</reference>
<dbReference type="eggNOG" id="COG3420">
    <property type="taxonomic scope" value="Bacteria"/>
</dbReference>
<dbReference type="SMART" id="SM00710">
    <property type="entry name" value="PbH1"/>
    <property type="match status" value="7"/>
</dbReference>
<evidence type="ECO:0000313" key="4">
    <source>
        <dbReference type="Proteomes" id="UP000000238"/>
    </source>
</evidence>
<dbReference type="STRING" id="349521.HCH_00938"/>
<feature type="domain" description="Right handed beta helix" evidence="2">
    <location>
        <begin position="98"/>
        <end position="245"/>
    </location>
</feature>
<dbReference type="Proteomes" id="UP000000238">
    <property type="component" value="Chromosome"/>
</dbReference>